<proteinExistence type="predicted"/>
<feature type="transmembrane region" description="Helical" evidence="2">
    <location>
        <begin position="378"/>
        <end position="402"/>
    </location>
</feature>
<keyword evidence="2" id="KW-0472">Membrane</keyword>
<keyword evidence="2" id="KW-0812">Transmembrane</keyword>
<dbReference type="RefSeq" id="XP_024737359.1">
    <property type="nucleotide sequence ID" value="XM_024884809.1"/>
</dbReference>
<dbReference type="CDD" id="cd00067">
    <property type="entry name" value="GAL4"/>
    <property type="match status" value="1"/>
</dbReference>
<reference evidence="4 5" key="1">
    <citation type="submission" date="2016-04" db="EMBL/GenBank/DDBJ databases">
        <title>A degradative enzymes factory behind the ericoid mycorrhizal symbiosis.</title>
        <authorList>
            <consortium name="DOE Joint Genome Institute"/>
            <person name="Martino E."/>
            <person name="Morin E."/>
            <person name="Grelet G."/>
            <person name="Kuo A."/>
            <person name="Kohler A."/>
            <person name="Daghino S."/>
            <person name="Barry K."/>
            <person name="Choi C."/>
            <person name="Cichocki N."/>
            <person name="Clum A."/>
            <person name="Copeland A."/>
            <person name="Hainaut M."/>
            <person name="Haridas S."/>
            <person name="Labutti K."/>
            <person name="Lindquist E."/>
            <person name="Lipzen A."/>
            <person name="Khouja H.-R."/>
            <person name="Murat C."/>
            <person name="Ohm R."/>
            <person name="Olson A."/>
            <person name="Spatafora J."/>
            <person name="Veneault-Fourrey C."/>
            <person name="Henrissat B."/>
            <person name="Grigoriev I."/>
            <person name="Martin F."/>
            <person name="Perotto S."/>
        </authorList>
    </citation>
    <scope>NUCLEOTIDE SEQUENCE [LARGE SCALE GENOMIC DNA]</scope>
    <source>
        <strain evidence="4 5">E</strain>
    </source>
</reference>
<evidence type="ECO:0000256" key="1">
    <source>
        <dbReference type="ARBA" id="ARBA00023242"/>
    </source>
</evidence>
<protein>
    <recommendedName>
        <fullName evidence="3">Zn(2)-C6 fungal-type domain-containing protein</fullName>
    </recommendedName>
</protein>
<dbReference type="GeneID" id="36592886"/>
<dbReference type="PANTHER" id="PTHR38111:SF11">
    <property type="entry name" value="TRANSCRIPTION FACTOR DOMAIN-CONTAINING PROTEIN-RELATED"/>
    <property type="match status" value="1"/>
</dbReference>
<dbReference type="InterPro" id="IPR001138">
    <property type="entry name" value="Zn2Cys6_DnaBD"/>
</dbReference>
<keyword evidence="2" id="KW-1133">Transmembrane helix</keyword>
<gene>
    <name evidence="4" type="ORF">K444DRAFT_643032</name>
</gene>
<dbReference type="AlphaFoldDB" id="A0A2J6TBP9"/>
<dbReference type="GO" id="GO:0000981">
    <property type="term" value="F:DNA-binding transcription factor activity, RNA polymerase II-specific"/>
    <property type="evidence" value="ECO:0007669"/>
    <property type="project" value="InterPro"/>
</dbReference>
<dbReference type="Pfam" id="PF00172">
    <property type="entry name" value="Zn_clus"/>
    <property type="match status" value="1"/>
</dbReference>
<evidence type="ECO:0000256" key="2">
    <source>
        <dbReference type="SAM" id="Phobius"/>
    </source>
</evidence>
<keyword evidence="5" id="KW-1185">Reference proteome</keyword>
<evidence type="ECO:0000313" key="4">
    <source>
        <dbReference type="EMBL" id="PMD60455.1"/>
    </source>
</evidence>
<feature type="domain" description="Zn(2)-C6 fungal-type" evidence="3">
    <location>
        <begin position="10"/>
        <end position="40"/>
    </location>
</feature>
<dbReference type="EMBL" id="KZ613790">
    <property type="protein sequence ID" value="PMD60455.1"/>
    <property type="molecule type" value="Genomic_DNA"/>
</dbReference>
<evidence type="ECO:0000259" key="3">
    <source>
        <dbReference type="PROSITE" id="PS50048"/>
    </source>
</evidence>
<accession>A0A2J6TBP9</accession>
<dbReference type="PROSITE" id="PS50048">
    <property type="entry name" value="ZN2_CY6_FUNGAL_2"/>
    <property type="match status" value="1"/>
</dbReference>
<dbReference type="OrthoDB" id="4491390at2759"/>
<sequence>MVGLPNRAARCGICRRHKIKCDLLRPACSRCKRLNLSCEYPDLQRGQIFVNRNLKNPRVKAIDILSTTTSEKKKLKTPENIYPISVVTTLGGYPEKQNVSIPHSPNPETLNRIQLLSTFIDLYLPKTQDPAVPGQSPATWINCLGNIATSNNTFDISLKALCLTQLGLWHHDSALVKESHRLYGSALRGLREEVSHRKLDAPKATLATIIILSTYELFSGSSERSQGWVSHARGGSHILRVLDPSIASSPVGRLLCPRIRIIGIFESFRSRKTALLTGLHVQSPTEAEISDLYCHLQDLMIQIPPILETFDTLTITTIDQATLRTVLAQLLQRCTTLHAQLLAWCEVLREHVPSQLYSSHPSIAHNPADEPGSHTFPLAFHFLTLSIAQLFLLYWSSLIVLYRTMQDVSLRLAQPLPFPSPGKFSLSPPSAPSGQEHSCDDDLDFEHSFSFPSTNNIATLAGKICQSFEYCYQSTNGTLGVQSTVFPRWVATEFYASRPKYHRELKWCDEVQNMTAEGARFDVRVAKFGDMGEFRI</sequence>
<dbReference type="Proteomes" id="UP000235371">
    <property type="component" value="Unassembled WGS sequence"/>
</dbReference>
<evidence type="ECO:0000313" key="5">
    <source>
        <dbReference type="Proteomes" id="UP000235371"/>
    </source>
</evidence>
<dbReference type="SUPFAM" id="SSF57701">
    <property type="entry name" value="Zn2/Cys6 DNA-binding domain"/>
    <property type="match status" value="1"/>
</dbReference>
<dbReference type="InParanoid" id="A0A2J6TBP9"/>
<dbReference type="PANTHER" id="PTHR38111">
    <property type="entry name" value="ZN(2)-C6 FUNGAL-TYPE DOMAIN-CONTAINING PROTEIN-RELATED"/>
    <property type="match status" value="1"/>
</dbReference>
<dbReference type="InterPro" id="IPR036864">
    <property type="entry name" value="Zn2-C6_fun-type_DNA-bd_sf"/>
</dbReference>
<dbReference type="Gene3D" id="4.10.240.10">
    <property type="entry name" value="Zn(2)-C6 fungal-type DNA-binding domain"/>
    <property type="match status" value="1"/>
</dbReference>
<dbReference type="GO" id="GO:0008270">
    <property type="term" value="F:zinc ion binding"/>
    <property type="evidence" value="ECO:0007669"/>
    <property type="project" value="InterPro"/>
</dbReference>
<dbReference type="InterPro" id="IPR053178">
    <property type="entry name" value="Osmoadaptation_assoc"/>
</dbReference>
<organism evidence="4 5">
    <name type="scientific">Hyaloscypha bicolor E</name>
    <dbReference type="NCBI Taxonomy" id="1095630"/>
    <lineage>
        <taxon>Eukaryota</taxon>
        <taxon>Fungi</taxon>
        <taxon>Dikarya</taxon>
        <taxon>Ascomycota</taxon>
        <taxon>Pezizomycotina</taxon>
        <taxon>Leotiomycetes</taxon>
        <taxon>Helotiales</taxon>
        <taxon>Hyaloscyphaceae</taxon>
        <taxon>Hyaloscypha</taxon>
        <taxon>Hyaloscypha bicolor</taxon>
    </lineage>
</organism>
<name>A0A2J6TBP9_9HELO</name>
<dbReference type="SMART" id="SM00066">
    <property type="entry name" value="GAL4"/>
    <property type="match status" value="1"/>
</dbReference>
<keyword evidence="1" id="KW-0539">Nucleus</keyword>